<gene>
    <name evidence="2" type="ORF">HMPREF9952_0305</name>
</gene>
<sequence length="74" mass="8762">MFIQFGENIKDSLNLALWMAALIFTLIIIINYRIIPNMLVRALLVIQLLTYWQITYDMYFSTFFMAIVGLINCY</sequence>
<keyword evidence="1" id="KW-1133">Transmembrane helix</keyword>
<organism evidence="2 3">
    <name type="scientific">Haemophilus pittmaniae HK 85</name>
    <dbReference type="NCBI Taxonomy" id="1035188"/>
    <lineage>
        <taxon>Bacteria</taxon>
        <taxon>Pseudomonadati</taxon>
        <taxon>Pseudomonadota</taxon>
        <taxon>Gammaproteobacteria</taxon>
        <taxon>Pasteurellales</taxon>
        <taxon>Pasteurellaceae</taxon>
        <taxon>Haemophilus</taxon>
    </lineage>
</organism>
<evidence type="ECO:0000313" key="3">
    <source>
        <dbReference type="Proteomes" id="UP000006235"/>
    </source>
</evidence>
<feature type="transmembrane region" description="Helical" evidence="1">
    <location>
        <begin position="12"/>
        <end position="34"/>
    </location>
</feature>
<evidence type="ECO:0000256" key="1">
    <source>
        <dbReference type="SAM" id="Phobius"/>
    </source>
</evidence>
<dbReference type="STRING" id="1035188.HMPREF9952_0305"/>
<dbReference type="EMBL" id="AFUV01000015">
    <property type="protein sequence ID" value="EGV05598.1"/>
    <property type="molecule type" value="Genomic_DNA"/>
</dbReference>
<proteinExistence type="predicted"/>
<dbReference type="RefSeq" id="WP_007243036.1">
    <property type="nucleotide sequence ID" value="NZ_AFUV01000015.1"/>
</dbReference>
<evidence type="ECO:0000313" key="2">
    <source>
        <dbReference type="EMBL" id="EGV05598.1"/>
    </source>
</evidence>
<protein>
    <submittedName>
        <fullName evidence="2">Uncharacterized protein</fullName>
    </submittedName>
</protein>
<feature type="transmembrane region" description="Helical" evidence="1">
    <location>
        <begin position="54"/>
        <end position="73"/>
    </location>
</feature>
<accession>F9QA13</accession>
<dbReference type="Proteomes" id="UP000006235">
    <property type="component" value="Unassembled WGS sequence"/>
</dbReference>
<dbReference type="AlphaFoldDB" id="F9QA13"/>
<comment type="caution">
    <text evidence="2">The sequence shown here is derived from an EMBL/GenBank/DDBJ whole genome shotgun (WGS) entry which is preliminary data.</text>
</comment>
<reference evidence="2 3" key="1">
    <citation type="submission" date="2011-07" db="EMBL/GenBank/DDBJ databases">
        <authorList>
            <person name="Harkins D.M."/>
            <person name="Madupu R."/>
            <person name="Durkin A.S."/>
            <person name="Torralba M."/>
            <person name="Methe B."/>
            <person name="Sutton G.G."/>
            <person name="Nelson K.E."/>
        </authorList>
    </citation>
    <scope>NUCLEOTIDE SEQUENCE [LARGE SCALE GENOMIC DNA]</scope>
    <source>
        <strain evidence="2 3">HK 85</strain>
    </source>
</reference>
<keyword evidence="1" id="KW-0812">Transmembrane</keyword>
<keyword evidence="1" id="KW-0472">Membrane</keyword>
<name>F9QA13_9PAST</name>